<reference evidence="1" key="1">
    <citation type="journal article" date="2014" name="Front. Microbiol.">
        <title>High frequency of phylogenetically diverse reductive dehalogenase-homologous genes in deep subseafloor sedimentary metagenomes.</title>
        <authorList>
            <person name="Kawai M."/>
            <person name="Futagami T."/>
            <person name="Toyoda A."/>
            <person name="Takaki Y."/>
            <person name="Nishi S."/>
            <person name="Hori S."/>
            <person name="Arai W."/>
            <person name="Tsubouchi T."/>
            <person name="Morono Y."/>
            <person name="Uchiyama I."/>
            <person name="Ito T."/>
            <person name="Fujiyama A."/>
            <person name="Inagaki F."/>
            <person name="Takami H."/>
        </authorList>
    </citation>
    <scope>NUCLEOTIDE SEQUENCE</scope>
    <source>
        <strain evidence="1">Expedition CK06-06</strain>
    </source>
</reference>
<comment type="caution">
    <text evidence="1">The sequence shown here is derived from an EMBL/GenBank/DDBJ whole genome shotgun (WGS) entry which is preliminary data.</text>
</comment>
<accession>X1C6H8</accession>
<proteinExistence type="predicted"/>
<name>X1C6H8_9ZZZZ</name>
<organism evidence="1">
    <name type="scientific">marine sediment metagenome</name>
    <dbReference type="NCBI Taxonomy" id="412755"/>
    <lineage>
        <taxon>unclassified sequences</taxon>
        <taxon>metagenomes</taxon>
        <taxon>ecological metagenomes</taxon>
    </lineage>
</organism>
<evidence type="ECO:0008006" key="2">
    <source>
        <dbReference type="Google" id="ProtNLM"/>
    </source>
</evidence>
<evidence type="ECO:0000313" key="1">
    <source>
        <dbReference type="EMBL" id="GAG80006.1"/>
    </source>
</evidence>
<dbReference type="EMBL" id="BART01017630">
    <property type="protein sequence ID" value="GAG80006.1"/>
    <property type="molecule type" value="Genomic_DNA"/>
</dbReference>
<sequence>MSERCRKREGKLEGEIAKEKQILIRLLDKKFGLNSAARDKILKADNKKKLDRAIDLLLDAKTIDEVLRPLD</sequence>
<protein>
    <recommendedName>
        <fullName evidence="2">DUF4351 domain-containing protein</fullName>
    </recommendedName>
</protein>
<gene>
    <name evidence="1" type="ORF">S01H4_33488</name>
</gene>
<dbReference type="AlphaFoldDB" id="X1C6H8"/>
<feature type="non-terminal residue" evidence="1">
    <location>
        <position position="71"/>
    </location>
</feature>